<evidence type="ECO:0000313" key="2">
    <source>
        <dbReference type="EMBL" id="ACR34691.1"/>
    </source>
</evidence>
<dbReference type="GeneID" id="100384839"/>
<feature type="chain" id="PRO_5043301494" evidence="1">
    <location>
        <begin position="21"/>
        <end position="284"/>
    </location>
</feature>
<dbReference type="EnsemblPlants" id="Zm00001eb098170_T001">
    <property type="protein sequence ID" value="Zm00001eb098170_P001"/>
    <property type="gene ID" value="Zm00001eb098170"/>
</dbReference>
<dbReference type="AlphaFoldDB" id="C4J0J1"/>
<name>C4J0J1_MAIZE</name>
<dbReference type="RefSeq" id="NP_001170747.1">
    <property type="nucleotide sequence ID" value="NM_001177276.2"/>
</dbReference>
<dbReference type="Proteomes" id="UP000007305">
    <property type="component" value="Chromosome 2"/>
</dbReference>
<evidence type="ECO:0000256" key="1">
    <source>
        <dbReference type="SAM" id="SignalP"/>
    </source>
</evidence>
<feature type="signal peptide" evidence="1">
    <location>
        <begin position="1"/>
        <end position="20"/>
    </location>
</feature>
<reference evidence="4" key="2">
    <citation type="submission" date="2015-12" db="EMBL/GenBank/DDBJ databases">
        <title>Update maize B73 reference genome by single molecule sequencing technologies.</title>
        <authorList>
            <consortium name="Maize Genome Sequencing Project"/>
            <person name="Ware D."/>
        </authorList>
    </citation>
    <scope>NUCLEOTIDE SEQUENCE [LARGE SCALE GENOMIC DNA]</scope>
    <source>
        <strain evidence="4">cv. B73</strain>
    </source>
</reference>
<gene>
    <name evidence="3" type="primary">LOC100384839</name>
</gene>
<evidence type="ECO:0000313" key="4">
    <source>
        <dbReference type="Proteomes" id="UP000007305"/>
    </source>
</evidence>
<sequence>MAPSPLFLLASGLCSSSAMADAVAIFPLGAHRSSPSPSAVKLPAPPSSSPVASSFSLLHGAPKLPLLSYPLSSARRLPLGFFVCRLNLPAERSASSSSAVAQVFFFYAHRVLLCASSDSPSAVASLSSSLETHRPLLVRCPSLQASMAPWSPSSADGREDALGLPLLGRLPPPAPAPLCAVDLAPLPKSGCLRAPSSFSPVSRISFGRSAVYWLTQMLDAQSLRRVHSLLFLFAGRSSQPSVPSLRRAPSRRSSLPSSFSALPLVQHRLLLLVDATLPSFDAAP</sequence>
<dbReference type="KEGG" id="zma:100384839"/>
<protein>
    <submittedName>
        <fullName evidence="2 3">Uncharacterized protein</fullName>
    </submittedName>
</protein>
<reference evidence="3" key="4">
    <citation type="submission" date="2021-05" db="UniProtKB">
        <authorList>
            <consortium name="EnsemblPlants"/>
        </authorList>
    </citation>
    <scope>IDENTIFICATION</scope>
    <source>
        <strain evidence="3">cv. B73</strain>
    </source>
</reference>
<keyword evidence="1" id="KW-0732">Signal</keyword>
<reference evidence="3" key="3">
    <citation type="submission" date="2019-07" db="EMBL/GenBank/DDBJ databases">
        <authorList>
            <person name="Seetharam A."/>
            <person name="Woodhouse M."/>
            <person name="Cannon E."/>
        </authorList>
    </citation>
    <scope>NUCLEOTIDE SEQUENCE [LARGE SCALE GENOMIC DNA]</scope>
    <source>
        <strain evidence="3">cv. B73</strain>
    </source>
</reference>
<evidence type="ECO:0000313" key="3">
    <source>
        <dbReference type="EnsemblPlants" id="Zm00001eb098170_P001"/>
    </source>
</evidence>
<accession>C4J0J1</accession>
<organism evidence="2">
    <name type="scientific">Zea mays</name>
    <name type="common">Maize</name>
    <dbReference type="NCBI Taxonomy" id="4577"/>
    <lineage>
        <taxon>Eukaryota</taxon>
        <taxon>Viridiplantae</taxon>
        <taxon>Streptophyta</taxon>
        <taxon>Embryophyta</taxon>
        <taxon>Tracheophyta</taxon>
        <taxon>Spermatophyta</taxon>
        <taxon>Magnoliopsida</taxon>
        <taxon>Liliopsida</taxon>
        <taxon>Poales</taxon>
        <taxon>Poaceae</taxon>
        <taxon>PACMAD clade</taxon>
        <taxon>Panicoideae</taxon>
        <taxon>Andropogonodae</taxon>
        <taxon>Andropogoneae</taxon>
        <taxon>Tripsacinae</taxon>
        <taxon>Zea</taxon>
    </lineage>
</organism>
<dbReference type="HOGENOM" id="CLU_981287_0_0_1"/>
<dbReference type="EMBL" id="BT084338">
    <property type="protein sequence ID" value="ACR34691.1"/>
    <property type="molecule type" value="mRNA"/>
</dbReference>
<keyword evidence="4" id="KW-1185">Reference proteome</keyword>
<reference evidence="2" key="1">
    <citation type="journal article" date="2009" name="PLoS Genet.">
        <title>Sequencing, mapping, and analysis of 27,455 maize full-length cDNAs.</title>
        <authorList>
            <person name="Soderlund C."/>
            <person name="Descour A."/>
            <person name="Kudrna D."/>
            <person name="Bomhoff M."/>
            <person name="Boyd L."/>
            <person name="Currie J."/>
            <person name="Angelova A."/>
            <person name="Collura K."/>
            <person name="Wissotski M."/>
            <person name="Ashley E."/>
            <person name="Morrow D."/>
            <person name="Fernandes J."/>
            <person name="Walbot V."/>
            <person name="Yu Y."/>
        </authorList>
    </citation>
    <scope>NUCLEOTIDE SEQUENCE</scope>
    <source>
        <strain evidence="2">B73</strain>
    </source>
</reference>
<dbReference type="Gramene" id="Zm00001eb098170_T001">
    <property type="protein sequence ID" value="Zm00001eb098170_P001"/>
    <property type="gene ID" value="Zm00001eb098170"/>
</dbReference>
<proteinExistence type="evidence at transcript level"/>